<reference evidence="4" key="1">
    <citation type="submission" date="2022-11" db="UniProtKB">
        <authorList>
            <consortium name="EnsemblMetazoa"/>
        </authorList>
    </citation>
    <scope>IDENTIFICATION</scope>
</reference>
<evidence type="ECO:0000256" key="2">
    <source>
        <dbReference type="SAM" id="SignalP"/>
    </source>
</evidence>
<name>A0A913X2W5_EXADI</name>
<dbReference type="AlphaFoldDB" id="A0A913X2W5"/>
<feature type="domain" description="CTHRC1 C-terminal" evidence="3">
    <location>
        <begin position="183"/>
        <end position="312"/>
    </location>
</feature>
<evidence type="ECO:0000313" key="5">
    <source>
        <dbReference type="Proteomes" id="UP000887567"/>
    </source>
</evidence>
<protein>
    <recommendedName>
        <fullName evidence="3">CTHRC1 C-terminal domain-containing protein</fullName>
    </recommendedName>
</protein>
<feature type="region of interest" description="Disordered" evidence="1">
    <location>
        <begin position="55"/>
        <end position="138"/>
    </location>
</feature>
<feature type="compositionally biased region" description="Low complexity" evidence="1">
    <location>
        <begin position="55"/>
        <end position="66"/>
    </location>
</feature>
<accession>A0A913X2W5</accession>
<dbReference type="PANTHER" id="PTHR24637:SF421">
    <property type="entry name" value="CUTICLE COLLAGEN DPY-2"/>
    <property type="match status" value="1"/>
</dbReference>
<dbReference type="Proteomes" id="UP000887567">
    <property type="component" value="Unplaced"/>
</dbReference>
<feature type="signal peptide" evidence="2">
    <location>
        <begin position="1"/>
        <end position="24"/>
    </location>
</feature>
<evidence type="ECO:0000256" key="1">
    <source>
        <dbReference type="SAM" id="MobiDB-lite"/>
    </source>
</evidence>
<dbReference type="OMA" id="KVNDQEC"/>
<dbReference type="KEGG" id="epa:110236561"/>
<proteinExistence type="predicted"/>
<evidence type="ECO:0000259" key="3">
    <source>
        <dbReference type="Pfam" id="PF25815"/>
    </source>
</evidence>
<dbReference type="RefSeq" id="XP_020897757.1">
    <property type="nucleotide sequence ID" value="XM_021042098.2"/>
</dbReference>
<dbReference type="EnsemblMetazoa" id="XM_021042098.2">
    <property type="protein sequence ID" value="XP_020897757.1"/>
    <property type="gene ID" value="LOC110236561"/>
</dbReference>
<feature type="chain" id="PRO_5037433107" description="CTHRC1 C-terminal domain-containing protein" evidence="2">
    <location>
        <begin position="25"/>
        <end position="320"/>
    </location>
</feature>
<evidence type="ECO:0000313" key="4">
    <source>
        <dbReference type="EnsemblMetazoa" id="XP_020897757.1"/>
    </source>
</evidence>
<feature type="compositionally biased region" description="Low complexity" evidence="1">
    <location>
        <begin position="113"/>
        <end position="124"/>
    </location>
</feature>
<dbReference type="Pfam" id="PF25815">
    <property type="entry name" value="CTHRC1_C"/>
    <property type="match status" value="1"/>
</dbReference>
<organism evidence="4 5">
    <name type="scientific">Exaiptasia diaphana</name>
    <name type="common">Tropical sea anemone</name>
    <name type="synonym">Aiptasia pulchella</name>
    <dbReference type="NCBI Taxonomy" id="2652724"/>
    <lineage>
        <taxon>Eukaryota</taxon>
        <taxon>Metazoa</taxon>
        <taxon>Cnidaria</taxon>
        <taxon>Anthozoa</taxon>
        <taxon>Hexacorallia</taxon>
        <taxon>Actiniaria</taxon>
        <taxon>Aiptasiidae</taxon>
        <taxon>Exaiptasia</taxon>
    </lineage>
</organism>
<dbReference type="Pfam" id="PF01391">
    <property type="entry name" value="Collagen"/>
    <property type="match status" value="1"/>
</dbReference>
<dbReference type="InterPro" id="IPR057873">
    <property type="entry name" value="CTHRC1_C"/>
</dbReference>
<sequence length="320" mass="33793">MAVKVKTLYLTIVLVALLTEMVNCQKGPSTSSSDAKKTKMDQSCDKCTCIPGIPGTHGIPGTPGTAGRPGDDGQNGVKGEPGPSGPAGPRGFKGNSGFPGKTGSPGKPGKPGFPGKTGPRGKPGFPGPSGKPCPKGAHDQWRYQAQKGDKGVKGSKGNKGEALYFKAMKGEKGEPGNDVSSFLNWHHCLWNRDDRISTSKKGTVVQECNYGKRHHNTALKVSFHGNLGGTTCKRWYFKVNDQECSGSPIEALIYPPPNNHPKTNHHLIQGFCPNVPAGATSVALWVGDCPGVVGRRNSTAYCGNNSSSTIMIEEGPMTFY</sequence>
<keyword evidence="5" id="KW-1185">Reference proteome</keyword>
<dbReference type="PANTHER" id="PTHR24637">
    <property type="entry name" value="COLLAGEN"/>
    <property type="match status" value="1"/>
</dbReference>
<dbReference type="InterPro" id="IPR008160">
    <property type="entry name" value="Collagen"/>
</dbReference>
<keyword evidence="2" id="KW-0732">Signal</keyword>
<dbReference type="GeneID" id="110236561"/>
<feature type="compositionally biased region" description="Low complexity" evidence="1">
    <location>
        <begin position="96"/>
        <end position="107"/>
    </location>
</feature>
<dbReference type="OrthoDB" id="10026762at2759"/>